<dbReference type="Gene3D" id="1.25.40.10">
    <property type="entry name" value="Tetratricopeptide repeat domain"/>
    <property type="match status" value="3"/>
</dbReference>
<dbReference type="InterPro" id="IPR036890">
    <property type="entry name" value="HATPase_C_sf"/>
</dbReference>
<keyword evidence="4" id="KW-0732">Signal</keyword>
<gene>
    <name evidence="6" type="ORF">SAMN05216480_105205</name>
</gene>
<evidence type="ECO:0000313" key="7">
    <source>
        <dbReference type="Proteomes" id="UP000199138"/>
    </source>
</evidence>
<dbReference type="Pfam" id="PF06580">
    <property type="entry name" value="His_kinase"/>
    <property type="match status" value="1"/>
</dbReference>
<dbReference type="PANTHER" id="PTHR34220:SF7">
    <property type="entry name" value="SENSOR HISTIDINE KINASE YPDA"/>
    <property type="match status" value="1"/>
</dbReference>
<feature type="transmembrane region" description="Helical" evidence="3">
    <location>
        <begin position="493"/>
        <end position="513"/>
    </location>
</feature>
<dbReference type="SUPFAM" id="SSF48452">
    <property type="entry name" value="TPR-like"/>
    <property type="match status" value="1"/>
</dbReference>
<keyword evidence="3" id="KW-0472">Membrane</keyword>
<dbReference type="AlphaFoldDB" id="A0A1I7GRF6"/>
<name>A0A1I7GRF6_9FLAO</name>
<dbReference type="InterPro" id="IPR011990">
    <property type="entry name" value="TPR-like_helical_dom_sf"/>
</dbReference>
<dbReference type="SUPFAM" id="SSF55874">
    <property type="entry name" value="ATPase domain of HSP90 chaperone/DNA topoisomerase II/histidine kinase"/>
    <property type="match status" value="1"/>
</dbReference>
<dbReference type="PROSITE" id="PS50005">
    <property type="entry name" value="TPR"/>
    <property type="match status" value="1"/>
</dbReference>
<keyword evidence="1" id="KW-0802">TPR repeat</keyword>
<dbReference type="Pfam" id="PF13181">
    <property type="entry name" value="TPR_8"/>
    <property type="match status" value="2"/>
</dbReference>
<evidence type="ECO:0000256" key="1">
    <source>
        <dbReference type="PROSITE-ProRule" id="PRU00339"/>
    </source>
</evidence>
<dbReference type="GO" id="GO:0016020">
    <property type="term" value="C:membrane"/>
    <property type="evidence" value="ECO:0007669"/>
    <property type="project" value="InterPro"/>
</dbReference>
<protein>
    <submittedName>
        <fullName evidence="6">Tetratricopeptide repeat-containing protein</fullName>
    </submittedName>
</protein>
<evidence type="ECO:0000256" key="3">
    <source>
        <dbReference type="SAM" id="Phobius"/>
    </source>
</evidence>
<dbReference type="SMART" id="SM00028">
    <property type="entry name" value="TPR"/>
    <property type="match status" value="5"/>
</dbReference>
<dbReference type="PANTHER" id="PTHR34220">
    <property type="entry name" value="SENSOR HISTIDINE KINASE YPDA"/>
    <property type="match status" value="1"/>
</dbReference>
<keyword evidence="3" id="KW-0812">Transmembrane</keyword>
<dbReference type="OrthoDB" id="6190788at2"/>
<dbReference type="Gene3D" id="3.30.565.10">
    <property type="entry name" value="Histidine kinase-like ATPase, C-terminal domain"/>
    <property type="match status" value="1"/>
</dbReference>
<feature type="coiled-coil region" evidence="2">
    <location>
        <begin position="446"/>
        <end position="473"/>
    </location>
</feature>
<proteinExistence type="predicted"/>
<dbReference type="SUPFAM" id="SSF49464">
    <property type="entry name" value="Carboxypeptidase regulatory domain-like"/>
    <property type="match status" value="1"/>
</dbReference>
<dbReference type="InterPro" id="IPR010559">
    <property type="entry name" value="Sig_transdc_His_kin_internal"/>
</dbReference>
<keyword evidence="2" id="KW-0175">Coiled coil</keyword>
<dbReference type="EMBL" id="FPBK01000005">
    <property type="protein sequence ID" value="SFU51025.1"/>
    <property type="molecule type" value="Genomic_DNA"/>
</dbReference>
<dbReference type="InterPro" id="IPR008969">
    <property type="entry name" value="CarboxyPept-like_regulatory"/>
</dbReference>
<feature type="signal peptide" evidence="4">
    <location>
        <begin position="1"/>
        <end position="27"/>
    </location>
</feature>
<dbReference type="GO" id="GO:0000155">
    <property type="term" value="F:phosphorelay sensor kinase activity"/>
    <property type="evidence" value="ECO:0007669"/>
    <property type="project" value="InterPro"/>
</dbReference>
<sequence>MFKFFFKILMNKLCLFLFLLCSTLSIAQIKTNNFNSKSFELRGSVKEENSKKPIEGIEVYIIGSSAMHVFTNEQGRFRLQAKIGDELVITGREIMPVYYTVNSEESVDVLVTDFYKPDDPKEIAKLHEQFLDSAQFYKKKSIDKSLAAIEKSLEVLSNYDIPEKRAKSFTMLGDVYMFWKQFDLAASNYENALDQEKDIAVQLKLVKAYIANEEYKQAERTLKNILKSENIPNQQLAKIKELQGDVALALQQNKESLAFYKQALSYTNSTQDATISNLNAKMATASARLGQFSMANGFLNNSIQLAEKNDDKKLLLKAKENAADFYNSNRLYDKEIEMRKSNLKDADDMSTSEIAFDSISPQKINYKIATAYISQNKLNEAIPFLEKSIKEADSKEDIVVQKDATRRLSEVYRSVGDYKKALDSYQNYVALVDTLYIRKEQQIAQAARFRRDIASKQERITSLEKEHELQQSKMDLAFKNQQLITQSNQRQQWTIYGLIFGILMLAGLSYLFFRSNKQQRLANNLLALKSLRTQMNPHFIFNALNSVNHYIATNDERNANRFLSQFSILMRSVLENSEEDVIPFSKEIELLQLYIKLEHSRFTDKFDYVFEVSEDVPTDEFKIPPMLLQPYVENAIWHGLRYKEEKGLLQIKVEKLDAERIQISIEDNGIGRKQSAALKTAHQKKQKSKAMGNIKKRISILNSMYKDTVTVEVMDLENPQTGTRVVVILKKD</sequence>
<evidence type="ECO:0000256" key="2">
    <source>
        <dbReference type="SAM" id="Coils"/>
    </source>
</evidence>
<feature type="chain" id="PRO_5011757271" evidence="4">
    <location>
        <begin position="28"/>
        <end position="732"/>
    </location>
</feature>
<accession>A0A1I7GRF6</accession>
<evidence type="ECO:0000259" key="5">
    <source>
        <dbReference type="Pfam" id="PF06580"/>
    </source>
</evidence>
<dbReference type="InterPro" id="IPR050640">
    <property type="entry name" value="Bact_2-comp_sensor_kinase"/>
</dbReference>
<dbReference type="InterPro" id="IPR019734">
    <property type="entry name" value="TPR_rpt"/>
</dbReference>
<evidence type="ECO:0000256" key="4">
    <source>
        <dbReference type="SAM" id="SignalP"/>
    </source>
</evidence>
<feature type="domain" description="Signal transduction histidine kinase internal region" evidence="5">
    <location>
        <begin position="528"/>
        <end position="606"/>
    </location>
</feature>
<dbReference type="STRING" id="1224947.SAMN05216480_105205"/>
<dbReference type="Proteomes" id="UP000199138">
    <property type="component" value="Unassembled WGS sequence"/>
</dbReference>
<feature type="repeat" description="TPR" evidence="1">
    <location>
        <begin position="166"/>
        <end position="199"/>
    </location>
</feature>
<keyword evidence="3" id="KW-1133">Transmembrane helix</keyword>
<keyword evidence="7" id="KW-1185">Reference proteome</keyword>
<evidence type="ECO:0000313" key="6">
    <source>
        <dbReference type="EMBL" id="SFU51025.1"/>
    </source>
</evidence>
<organism evidence="6 7">
    <name type="scientific">Pustulibacterium marinum</name>
    <dbReference type="NCBI Taxonomy" id="1224947"/>
    <lineage>
        <taxon>Bacteria</taxon>
        <taxon>Pseudomonadati</taxon>
        <taxon>Bacteroidota</taxon>
        <taxon>Flavobacteriia</taxon>
        <taxon>Flavobacteriales</taxon>
        <taxon>Flavobacteriaceae</taxon>
        <taxon>Pustulibacterium</taxon>
    </lineage>
</organism>
<reference evidence="6 7" key="1">
    <citation type="submission" date="2016-10" db="EMBL/GenBank/DDBJ databases">
        <authorList>
            <person name="de Groot N.N."/>
        </authorList>
    </citation>
    <scope>NUCLEOTIDE SEQUENCE [LARGE SCALE GENOMIC DNA]</scope>
    <source>
        <strain evidence="6 7">CGMCC 1.12333</strain>
    </source>
</reference>